<keyword evidence="6" id="KW-1185">Reference proteome</keyword>
<dbReference type="InterPro" id="IPR000683">
    <property type="entry name" value="Gfo/Idh/MocA-like_OxRdtase_N"/>
</dbReference>
<dbReference type="Proteomes" id="UP000331127">
    <property type="component" value="Unassembled WGS sequence"/>
</dbReference>
<dbReference type="InterPro" id="IPR055170">
    <property type="entry name" value="GFO_IDH_MocA-like_dom"/>
</dbReference>
<dbReference type="InterPro" id="IPR051317">
    <property type="entry name" value="Gfo/Idh/MocA_oxidoreduct"/>
</dbReference>
<evidence type="ECO:0000313" key="6">
    <source>
        <dbReference type="Proteomes" id="UP000331127"/>
    </source>
</evidence>
<feature type="domain" description="Gfo/Idh/MocA-like oxidoreductase N-terminal" evidence="3">
    <location>
        <begin position="10"/>
        <end position="129"/>
    </location>
</feature>
<dbReference type="Gene3D" id="3.40.50.720">
    <property type="entry name" value="NAD(P)-binding Rossmann-like Domain"/>
    <property type="match status" value="1"/>
</dbReference>
<keyword evidence="2" id="KW-0560">Oxidoreductase</keyword>
<name>A0A5M3WN57_9ACTN</name>
<evidence type="ECO:0000256" key="2">
    <source>
        <dbReference type="ARBA" id="ARBA00023002"/>
    </source>
</evidence>
<dbReference type="SUPFAM" id="SSF55347">
    <property type="entry name" value="Glyceraldehyde-3-phosphate dehydrogenase-like, C-terminal domain"/>
    <property type="match status" value="1"/>
</dbReference>
<evidence type="ECO:0000256" key="1">
    <source>
        <dbReference type="ARBA" id="ARBA00010928"/>
    </source>
</evidence>
<dbReference type="RefSeq" id="WP_155355039.1">
    <property type="nucleotide sequence ID" value="NZ_BAAAHL010000069.1"/>
</dbReference>
<feature type="domain" description="GFO/IDH/MocA-like oxidoreductase" evidence="4">
    <location>
        <begin position="188"/>
        <end position="270"/>
    </location>
</feature>
<organism evidence="5 6">
    <name type="scientific">Acrocarpospora macrocephala</name>
    <dbReference type="NCBI Taxonomy" id="150177"/>
    <lineage>
        <taxon>Bacteria</taxon>
        <taxon>Bacillati</taxon>
        <taxon>Actinomycetota</taxon>
        <taxon>Actinomycetes</taxon>
        <taxon>Streptosporangiales</taxon>
        <taxon>Streptosporangiaceae</taxon>
        <taxon>Acrocarpospora</taxon>
    </lineage>
</organism>
<evidence type="ECO:0000259" key="3">
    <source>
        <dbReference type="Pfam" id="PF01408"/>
    </source>
</evidence>
<evidence type="ECO:0000259" key="4">
    <source>
        <dbReference type="Pfam" id="PF22725"/>
    </source>
</evidence>
<protein>
    <submittedName>
        <fullName evidence="5">Oxidoreductase</fullName>
    </submittedName>
</protein>
<dbReference type="OrthoDB" id="3251785at2"/>
<dbReference type="SUPFAM" id="SSF51735">
    <property type="entry name" value="NAD(P)-binding Rossmann-fold domains"/>
    <property type="match status" value="1"/>
</dbReference>
<dbReference type="GO" id="GO:0000166">
    <property type="term" value="F:nucleotide binding"/>
    <property type="evidence" value="ECO:0007669"/>
    <property type="project" value="InterPro"/>
</dbReference>
<gene>
    <name evidence="5" type="ORF">Amac_031180</name>
</gene>
<dbReference type="GO" id="GO:0016491">
    <property type="term" value="F:oxidoreductase activity"/>
    <property type="evidence" value="ECO:0007669"/>
    <property type="project" value="UniProtKB-KW"/>
</dbReference>
<dbReference type="InterPro" id="IPR036291">
    <property type="entry name" value="NAD(P)-bd_dom_sf"/>
</dbReference>
<dbReference type="PANTHER" id="PTHR43708:SF5">
    <property type="entry name" value="CONSERVED EXPRESSED OXIDOREDUCTASE (EUROFUNG)-RELATED"/>
    <property type="match status" value="1"/>
</dbReference>
<evidence type="ECO:0000313" key="5">
    <source>
        <dbReference type="EMBL" id="GES09522.1"/>
    </source>
</evidence>
<dbReference type="Pfam" id="PF01408">
    <property type="entry name" value="GFO_IDH_MocA"/>
    <property type="match status" value="1"/>
</dbReference>
<dbReference type="AlphaFoldDB" id="A0A5M3WN57"/>
<dbReference type="Pfam" id="PF22725">
    <property type="entry name" value="GFO_IDH_MocA_C3"/>
    <property type="match status" value="1"/>
</dbReference>
<dbReference type="Gene3D" id="3.30.360.10">
    <property type="entry name" value="Dihydrodipicolinate Reductase, domain 2"/>
    <property type="match status" value="1"/>
</dbReference>
<proteinExistence type="inferred from homology"/>
<comment type="caution">
    <text evidence="5">The sequence shown here is derived from an EMBL/GenBank/DDBJ whole genome shotgun (WGS) entry which is preliminary data.</text>
</comment>
<accession>A0A5M3WN57</accession>
<reference evidence="5 6" key="1">
    <citation type="submission" date="2019-10" db="EMBL/GenBank/DDBJ databases">
        <title>Whole genome shotgun sequence of Acrocarpospora macrocephala NBRC 16266.</title>
        <authorList>
            <person name="Ichikawa N."/>
            <person name="Kimura A."/>
            <person name="Kitahashi Y."/>
            <person name="Komaki H."/>
            <person name="Oguchi A."/>
        </authorList>
    </citation>
    <scope>NUCLEOTIDE SEQUENCE [LARGE SCALE GENOMIC DNA]</scope>
    <source>
        <strain evidence="5 6">NBRC 16266</strain>
    </source>
</reference>
<dbReference type="EMBL" id="BLAE01000015">
    <property type="protein sequence ID" value="GES09522.1"/>
    <property type="molecule type" value="Genomic_DNA"/>
</dbReference>
<sequence length="349" mass="37479">MIGGLMSEPVRMALIGCGRIAQVAHLPALEKADGVELVSVCDPSAEVARGVARRYNLAMAGTDPADIWGDDSVEAVIVAAPDRFHYALATDALKAGKHVLVEKPLASTVREAEALVELVARTGLKLQVGAMKRHDQGLQFARRFLAERLGEARTFNAWYRIGDLRPGIEATLFPHVYADAAALQHEAGFKADRGRYLLATHGAHIFDTVRFLLGEVASVVARHRADGRDQAWQILMTTATGAIGTVSITVDVPGLPAEGVEVFGANGWLRADIPFPFHRQASAVHAYADGEVITPVLTDGDAYERQIEAFARSIRADGLPVPDVRDGLAALRLIESTVKAVETGGEVRL</sequence>
<comment type="similarity">
    <text evidence="1">Belongs to the Gfo/Idh/MocA family.</text>
</comment>
<dbReference type="PANTHER" id="PTHR43708">
    <property type="entry name" value="CONSERVED EXPRESSED OXIDOREDUCTASE (EUROFUNG)"/>
    <property type="match status" value="1"/>
</dbReference>